<feature type="domain" description="CCHC-type" evidence="4">
    <location>
        <begin position="575"/>
        <end position="591"/>
    </location>
</feature>
<feature type="compositionally biased region" description="Polar residues" evidence="3">
    <location>
        <begin position="143"/>
        <end position="155"/>
    </location>
</feature>
<dbReference type="OrthoDB" id="3205788at2759"/>
<keyword evidence="2" id="KW-0862">Zinc</keyword>
<gene>
    <name evidence="5" type="ORF">NLJ89_g6638</name>
</gene>
<dbReference type="GO" id="GO:0008270">
    <property type="term" value="F:zinc ion binding"/>
    <property type="evidence" value="ECO:0007669"/>
    <property type="project" value="UniProtKB-KW"/>
</dbReference>
<feature type="region of interest" description="Disordered" evidence="3">
    <location>
        <begin position="501"/>
        <end position="567"/>
    </location>
</feature>
<dbReference type="GO" id="GO:0003676">
    <property type="term" value="F:nucleic acid binding"/>
    <property type="evidence" value="ECO:0007669"/>
    <property type="project" value="InterPro"/>
</dbReference>
<feature type="compositionally biased region" description="Low complexity" evidence="3">
    <location>
        <begin position="520"/>
        <end position="533"/>
    </location>
</feature>
<organism evidence="5 6">
    <name type="scientific">Agrocybe chaxingu</name>
    <dbReference type="NCBI Taxonomy" id="84603"/>
    <lineage>
        <taxon>Eukaryota</taxon>
        <taxon>Fungi</taxon>
        <taxon>Dikarya</taxon>
        <taxon>Basidiomycota</taxon>
        <taxon>Agaricomycotina</taxon>
        <taxon>Agaricomycetes</taxon>
        <taxon>Agaricomycetidae</taxon>
        <taxon>Agaricales</taxon>
        <taxon>Agaricineae</taxon>
        <taxon>Strophariaceae</taxon>
        <taxon>Agrocybe</taxon>
    </lineage>
</organism>
<feature type="compositionally biased region" description="Basic and acidic residues" evidence="3">
    <location>
        <begin position="236"/>
        <end position="269"/>
    </location>
</feature>
<sequence>MAPAATKNTTTTTKPTATRSSTRISRQTPASTRGESQAPPPGTDESGEGEEQARSPRSRVGRNSEGEEASERGDTSTPVQSQRRPAAVPMVGNGSNVAGPIGPENASRSAAVRQVRSRSVDSNRRPVRDDALDEAWAARMGRSSMSRNPAKTNTESPPPDAGPSGRGKAVDPRNWGAAGIPEDESDPEVQHALLAGIRESAAVQGDRNMRYTPVDTRDNRAPNGTRKTTDETPQITREEVRAMQEKAKALEKEYRRQKKEAKAAEEHAPRRTASPLSNEMEALIGQATRRPTAIAGGRKATSGGRNEMRSDGGREMQREPLPVGQTPSRVRNSRPEVLRASNQVAPDSYLSWALNGNKKHPPEQPTRGAADGQDEEEDSSSEDDEDPSDSDPSDSEDEEDHKKKKKRTVYKQIAPTTPEKYSGEADPMKFYRFATQCARFCREANIPKYDRISKCADYLTGKAYKFYTTEVSMDTEGWSMKKFMKGLFNYCFPPDFRLKQSRDRDTSASSSKQTNQNTKSRYNNNSSAPSSSSKPFKPYDNEKSRSDKGKESDKKKESKPELTEEEKTLLRKQGKCFHCREKGHISRQCPKAQTVASSKGSKPPGVKSFSVELAVQKEKQYRNLEGTTEPAKSVGASSVMLANVSFDTGSDTERSEVFQDFANFMSGAVNENDSWMCESDFEEAPEEYVEVGPTLSYEEAARLLYDPESEDTPKNVDGKIGDPLCEQVEHLLDAMRPYPGDPCWEGKDEVTNETEVLEASMALRDDFLIGRCAIGDEYNSGGVDKPSS</sequence>
<evidence type="ECO:0000313" key="5">
    <source>
        <dbReference type="EMBL" id="KAJ3506850.1"/>
    </source>
</evidence>
<name>A0A9W8MUG0_9AGAR</name>
<keyword evidence="2" id="KW-0479">Metal-binding</keyword>
<keyword evidence="2" id="KW-0863">Zinc-finger</keyword>
<protein>
    <recommendedName>
        <fullName evidence="4">CCHC-type domain-containing protein</fullName>
    </recommendedName>
</protein>
<dbReference type="SMART" id="SM00343">
    <property type="entry name" value="ZnF_C2HC"/>
    <property type="match status" value="1"/>
</dbReference>
<evidence type="ECO:0000313" key="6">
    <source>
        <dbReference type="Proteomes" id="UP001148786"/>
    </source>
</evidence>
<feature type="compositionally biased region" description="Acidic residues" evidence="3">
    <location>
        <begin position="372"/>
        <end position="399"/>
    </location>
</feature>
<evidence type="ECO:0000256" key="2">
    <source>
        <dbReference type="PROSITE-ProRule" id="PRU00047"/>
    </source>
</evidence>
<feature type="compositionally biased region" description="Polar residues" evidence="3">
    <location>
        <begin position="24"/>
        <end position="35"/>
    </location>
</feature>
<dbReference type="InterPro" id="IPR001878">
    <property type="entry name" value="Znf_CCHC"/>
</dbReference>
<dbReference type="PROSITE" id="PS50158">
    <property type="entry name" value="ZF_CCHC"/>
    <property type="match status" value="1"/>
</dbReference>
<evidence type="ECO:0000256" key="3">
    <source>
        <dbReference type="SAM" id="MobiDB-lite"/>
    </source>
</evidence>
<feature type="compositionally biased region" description="Basic and acidic residues" evidence="3">
    <location>
        <begin position="537"/>
        <end position="567"/>
    </location>
</feature>
<dbReference type="Pfam" id="PF00098">
    <property type="entry name" value="zf-CCHC"/>
    <property type="match status" value="1"/>
</dbReference>
<dbReference type="Proteomes" id="UP001148786">
    <property type="component" value="Unassembled WGS sequence"/>
</dbReference>
<reference evidence="5" key="1">
    <citation type="submission" date="2022-07" db="EMBL/GenBank/DDBJ databases">
        <title>Genome Sequence of Agrocybe chaxingu.</title>
        <authorList>
            <person name="Buettner E."/>
        </authorList>
    </citation>
    <scope>NUCLEOTIDE SEQUENCE</scope>
    <source>
        <strain evidence="5">MP-N11</strain>
    </source>
</reference>
<dbReference type="Gene3D" id="4.10.60.10">
    <property type="entry name" value="Zinc finger, CCHC-type"/>
    <property type="match status" value="1"/>
</dbReference>
<feature type="compositionally biased region" description="Basic and acidic residues" evidence="3">
    <location>
        <begin position="306"/>
        <end position="318"/>
    </location>
</feature>
<evidence type="ECO:0000256" key="1">
    <source>
        <dbReference type="ARBA" id="ARBA00022664"/>
    </source>
</evidence>
<proteinExistence type="predicted"/>
<dbReference type="AlphaFoldDB" id="A0A9W8MUG0"/>
<feature type="compositionally biased region" description="Polar residues" evidence="3">
    <location>
        <begin position="507"/>
        <end position="519"/>
    </location>
</feature>
<keyword evidence="1" id="KW-0507">mRNA processing</keyword>
<dbReference type="EMBL" id="JANKHO010000719">
    <property type="protein sequence ID" value="KAJ3506850.1"/>
    <property type="molecule type" value="Genomic_DNA"/>
</dbReference>
<keyword evidence="6" id="KW-1185">Reference proteome</keyword>
<dbReference type="InterPro" id="IPR036875">
    <property type="entry name" value="Znf_CCHC_sf"/>
</dbReference>
<comment type="caution">
    <text evidence="5">The sequence shown here is derived from an EMBL/GenBank/DDBJ whole genome shotgun (WGS) entry which is preliminary data.</text>
</comment>
<evidence type="ECO:0000259" key="4">
    <source>
        <dbReference type="PROSITE" id="PS50158"/>
    </source>
</evidence>
<dbReference type="GO" id="GO:0006397">
    <property type="term" value="P:mRNA processing"/>
    <property type="evidence" value="ECO:0007669"/>
    <property type="project" value="UniProtKB-KW"/>
</dbReference>
<feature type="compositionally biased region" description="Basic and acidic residues" evidence="3">
    <location>
        <begin position="118"/>
        <end position="130"/>
    </location>
</feature>
<accession>A0A9W8MUG0</accession>
<feature type="compositionally biased region" description="Low complexity" evidence="3">
    <location>
        <begin position="1"/>
        <end position="23"/>
    </location>
</feature>
<dbReference type="SUPFAM" id="SSF57756">
    <property type="entry name" value="Retrovirus zinc finger-like domains"/>
    <property type="match status" value="1"/>
</dbReference>
<feature type="region of interest" description="Disordered" evidence="3">
    <location>
        <begin position="1"/>
        <end position="422"/>
    </location>
</feature>
<feature type="compositionally biased region" description="Basic and acidic residues" evidence="3">
    <location>
        <begin position="62"/>
        <end position="74"/>
    </location>
</feature>